<protein>
    <submittedName>
        <fullName evidence="2">Uncharacterized protein</fullName>
    </submittedName>
</protein>
<evidence type="ECO:0000313" key="2">
    <source>
        <dbReference type="EMBL" id="CAK5271602.1"/>
    </source>
</evidence>
<evidence type="ECO:0000256" key="1">
    <source>
        <dbReference type="SAM" id="MobiDB-lite"/>
    </source>
</evidence>
<dbReference type="AlphaFoldDB" id="A0AAD2Q402"/>
<proteinExistence type="predicted"/>
<reference evidence="2" key="1">
    <citation type="submission" date="2023-11" db="EMBL/GenBank/DDBJ databases">
        <authorList>
            <person name="De Vega J J."/>
            <person name="De Vega J J."/>
        </authorList>
    </citation>
    <scope>NUCLEOTIDE SEQUENCE</scope>
</reference>
<dbReference type="Proteomes" id="UP001295794">
    <property type="component" value="Unassembled WGS sequence"/>
</dbReference>
<organism evidence="2 3">
    <name type="scientific">Mycena citricolor</name>
    <dbReference type="NCBI Taxonomy" id="2018698"/>
    <lineage>
        <taxon>Eukaryota</taxon>
        <taxon>Fungi</taxon>
        <taxon>Dikarya</taxon>
        <taxon>Basidiomycota</taxon>
        <taxon>Agaricomycotina</taxon>
        <taxon>Agaricomycetes</taxon>
        <taxon>Agaricomycetidae</taxon>
        <taxon>Agaricales</taxon>
        <taxon>Marasmiineae</taxon>
        <taxon>Mycenaceae</taxon>
        <taxon>Mycena</taxon>
    </lineage>
</organism>
<gene>
    <name evidence="2" type="ORF">MYCIT1_LOCUS16778</name>
</gene>
<sequence>MWLSATGTAEGTGSDRGCGCGVCDRLGNANRIGEPSANERRLGGIVANADRVGEGVPALFPSPDSNDESRECEPLRSLDAIVLNDKLARRASLVVADAAALLALDAPARRCGCTASIDRRGGRISDNAEPRPVVYCCCCCSSFLFFCGGGGVGLSTLVGSARRVIRSAGIASPRILVSLCSWRRRSSDSGTSSGVSGADGNIEAGETTWMAGTRSSDSTYAGSGADNGWAASHVELFSGSGAGDLIFFGG</sequence>
<accession>A0AAD2Q402</accession>
<name>A0AAD2Q402_9AGAR</name>
<keyword evidence="3" id="KW-1185">Reference proteome</keyword>
<dbReference type="EMBL" id="CAVNYO010000174">
    <property type="protein sequence ID" value="CAK5271602.1"/>
    <property type="molecule type" value="Genomic_DNA"/>
</dbReference>
<comment type="caution">
    <text evidence="2">The sequence shown here is derived from an EMBL/GenBank/DDBJ whole genome shotgun (WGS) entry which is preliminary data.</text>
</comment>
<evidence type="ECO:0000313" key="3">
    <source>
        <dbReference type="Proteomes" id="UP001295794"/>
    </source>
</evidence>
<feature type="region of interest" description="Disordered" evidence="1">
    <location>
        <begin position="185"/>
        <end position="208"/>
    </location>
</feature>